<proteinExistence type="predicted"/>
<protein>
    <submittedName>
        <fullName evidence="1">Carbonic anhydrase/acetyltransferase-like protein (Isoleucine patch superfamily)</fullName>
    </submittedName>
</protein>
<keyword evidence="2" id="KW-1185">Reference proteome</keyword>
<comment type="caution">
    <text evidence="1">The sequence shown here is derived from an EMBL/GenBank/DDBJ whole genome shotgun (WGS) entry which is preliminary data.</text>
</comment>
<evidence type="ECO:0000313" key="1">
    <source>
        <dbReference type="EMBL" id="MET3589998.1"/>
    </source>
</evidence>
<dbReference type="EMBL" id="JBEPLI010000010">
    <property type="protein sequence ID" value="MET3589998.1"/>
    <property type="molecule type" value="Genomic_DNA"/>
</dbReference>
<accession>A0ABV2HHN0</accession>
<organism evidence="1 2">
    <name type="scientific">Bartonella silvatica</name>
    <dbReference type="NCBI Taxonomy" id="357760"/>
    <lineage>
        <taxon>Bacteria</taxon>
        <taxon>Pseudomonadati</taxon>
        <taxon>Pseudomonadota</taxon>
        <taxon>Alphaproteobacteria</taxon>
        <taxon>Hyphomicrobiales</taxon>
        <taxon>Bartonellaceae</taxon>
        <taxon>Bartonella</taxon>
    </lineage>
</organism>
<reference evidence="1 2" key="1">
    <citation type="submission" date="2024-06" db="EMBL/GenBank/DDBJ databases">
        <title>Genomic Encyclopedia of Type Strains, Phase IV (KMG-IV): sequencing the most valuable type-strain genomes for metagenomic binning, comparative biology and taxonomic classification.</title>
        <authorList>
            <person name="Goeker M."/>
        </authorList>
    </citation>
    <scope>NUCLEOTIDE SEQUENCE [LARGE SCALE GENOMIC DNA]</scope>
    <source>
        <strain evidence="1 2">DSM 23649</strain>
    </source>
</reference>
<dbReference type="RefSeq" id="WP_354189986.1">
    <property type="nucleotide sequence ID" value="NZ_JBEPLI010000010.1"/>
</dbReference>
<dbReference type="InterPro" id="IPR040831">
    <property type="entry name" value="B_solenoid_ydck_rpt"/>
</dbReference>
<gene>
    <name evidence="1" type="ORF">ABID23_001090</name>
</gene>
<dbReference type="Proteomes" id="UP001549086">
    <property type="component" value="Unassembled WGS sequence"/>
</dbReference>
<dbReference type="Pfam" id="PF18836">
    <property type="entry name" value="B_solenoid_ydck"/>
    <property type="match status" value="1"/>
</dbReference>
<dbReference type="Gene3D" id="2.160.10.10">
    <property type="entry name" value="Hexapeptide repeat proteins"/>
    <property type="match status" value="1"/>
</dbReference>
<dbReference type="InterPro" id="IPR011004">
    <property type="entry name" value="Trimer_LpxA-like_sf"/>
</dbReference>
<evidence type="ECO:0000313" key="2">
    <source>
        <dbReference type="Proteomes" id="UP001549086"/>
    </source>
</evidence>
<name>A0ABV2HHN0_9HYPH</name>
<dbReference type="SUPFAM" id="SSF51161">
    <property type="entry name" value="Trimeric LpxA-like enzymes"/>
    <property type="match status" value="1"/>
</dbReference>
<sequence>MTNILNNTPVNKKKTSKKYEFTSEMDCVAGHFLYRIRALRDFGDVKAGDLGGFIEKESNLSHDGNCWVYDKARVFENARVYHNAKVKGFFVDVYGDARIYGNAIFQGMAINDYCEVYGNAHVENAVIIEGNVKIYDNARVSGHAHISDMSVICDNAHVGGNAKISDGAYICDDSYVVDDAVVCGSYVSGSSCVHSAASLTEDDQIHDEAIPRFGSDDDYYRHEYYDEAM</sequence>